<protein>
    <recommendedName>
        <fullName evidence="7">Large ribosomal subunit protein mL37</fullName>
    </recommendedName>
    <alternativeName>
        <fullName evidence="8">39S ribosomal protein L37, mitochondrial</fullName>
    </alternativeName>
</protein>
<keyword evidence="2" id="KW-0809">Transit peptide</keyword>
<keyword evidence="5" id="KW-0687">Ribonucleoprotein</keyword>
<dbReference type="GO" id="GO:0005840">
    <property type="term" value="C:ribosome"/>
    <property type="evidence" value="ECO:0007669"/>
    <property type="project" value="UniProtKB-KW"/>
</dbReference>
<evidence type="ECO:0000313" key="10">
    <source>
        <dbReference type="Proteomes" id="UP001165289"/>
    </source>
</evidence>
<comment type="subcellular location">
    <subcellularLocation>
        <location evidence="1">Mitochondrion</location>
    </subcellularLocation>
</comment>
<dbReference type="GO" id="GO:0005739">
    <property type="term" value="C:mitochondrion"/>
    <property type="evidence" value="ECO:0007669"/>
    <property type="project" value="UniProtKB-SubCell"/>
</dbReference>
<dbReference type="PANTHER" id="PTHR15889">
    <property type="entry name" value="MITOCHONDRIAL RIBOSOMAL PROTEIN L37"/>
    <property type="match status" value="1"/>
</dbReference>
<keyword evidence="3" id="KW-0689">Ribosomal protein</keyword>
<evidence type="ECO:0000256" key="7">
    <source>
        <dbReference type="ARBA" id="ARBA00039442"/>
    </source>
</evidence>
<evidence type="ECO:0000256" key="5">
    <source>
        <dbReference type="ARBA" id="ARBA00023274"/>
    </source>
</evidence>
<accession>A0AAV7JXG0</accession>
<dbReference type="Pfam" id="PF07147">
    <property type="entry name" value="PDCD9"/>
    <property type="match status" value="1"/>
</dbReference>
<proteinExistence type="inferred from homology"/>
<gene>
    <name evidence="9" type="ORF">LOD99_3386</name>
</gene>
<evidence type="ECO:0000256" key="3">
    <source>
        <dbReference type="ARBA" id="ARBA00022980"/>
    </source>
</evidence>
<evidence type="ECO:0000313" key="9">
    <source>
        <dbReference type="EMBL" id="KAI6653490.1"/>
    </source>
</evidence>
<dbReference type="InterPro" id="IPR010793">
    <property type="entry name" value="Ribosomal_mL37/mL65"/>
</dbReference>
<reference evidence="9 10" key="1">
    <citation type="journal article" date="2023" name="BMC Biol.">
        <title>The compact genome of the sponge Oopsacas minuta (Hexactinellida) is lacking key metazoan core genes.</title>
        <authorList>
            <person name="Santini S."/>
            <person name="Schenkelaars Q."/>
            <person name="Jourda C."/>
            <person name="Duchesne M."/>
            <person name="Belahbib H."/>
            <person name="Rocher C."/>
            <person name="Selva M."/>
            <person name="Riesgo A."/>
            <person name="Vervoort M."/>
            <person name="Leys S.P."/>
            <person name="Kodjabachian L."/>
            <person name="Le Bivic A."/>
            <person name="Borchiellini C."/>
            <person name="Claverie J.M."/>
            <person name="Renard E."/>
        </authorList>
    </citation>
    <scope>NUCLEOTIDE SEQUENCE [LARGE SCALE GENOMIC DNA]</scope>
    <source>
        <strain evidence="9">SPO-2</strain>
    </source>
</reference>
<evidence type="ECO:0000256" key="6">
    <source>
        <dbReference type="ARBA" id="ARBA00037985"/>
    </source>
</evidence>
<sequence length="358" mass="41316">MLLLRSKTFLTKLYYLGCSNLSTESESVQPLRSHYYYGFHPNVTTIDAPYQSMVLTKTLHYNQLPHSLSQNSDVSSSIEQLVRDAIVLTVGKDKRVLTRKYKEKPENELNTDDYYLSLIMNLLRIALTPQGVYQPVLTYRSYIAYDWIAMDTYSHMEELIRMRGRPFGWLISSSQDKASPLVVPDPDEVRELSQSPLHDLYPVSPLIGLPKCTFYHDSSDILPANEQFRVPHTLLYIHNMKLSHVQNFQSVVMHLFSLLASYATRYCGATPGHELATPLSAQAILTTGTKYTYFYYQLNTLDIAQIDTGLKNLLYTSDSEIQLYQFDLKQDKIIEFNLECLRLFVDTLNNFRQINHGY</sequence>
<evidence type="ECO:0000256" key="1">
    <source>
        <dbReference type="ARBA" id="ARBA00004173"/>
    </source>
</evidence>
<keyword evidence="4" id="KW-0496">Mitochondrion</keyword>
<keyword evidence="10" id="KW-1185">Reference proteome</keyword>
<dbReference type="InterPro" id="IPR052482">
    <property type="entry name" value="mtLSU_mL37"/>
</dbReference>
<comment type="similarity">
    <text evidence="6">Belongs to the mitochondrion-specific ribosomal protein mL37 family.</text>
</comment>
<comment type="caution">
    <text evidence="9">The sequence shown here is derived from an EMBL/GenBank/DDBJ whole genome shotgun (WGS) entry which is preliminary data.</text>
</comment>
<organism evidence="9 10">
    <name type="scientific">Oopsacas minuta</name>
    <dbReference type="NCBI Taxonomy" id="111878"/>
    <lineage>
        <taxon>Eukaryota</taxon>
        <taxon>Metazoa</taxon>
        <taxon>Porifera</taxon>
        <taxon>Hexactinellida</taxon>
        <taxon>Hexasterophora</taxon>
        <taxon>Lyssacinosida</taxon>
        <taxon>Leucopsacidae</taxon>
        <taxon>Oopsacas</taxon>
    </lineage>
</organism>
<dbReference type="GO" id="GO:0006412">
    <property type="term" value="P:translation"/>
    <property type="evidence" value="ECO:0007669"/>
    <property type="project" value="InterPro"/>
</dbReference>
<evidence type="ECO:0000256" key="2">
    <source>
        <dbReference type="ARBA" id="ARBA00022946"/>
    </source>
</evidence>
<evidence type="ECO:0000256" key="8">
    <source>
        <dbReference type="ARBA" id="ARBA00041617"/>
    </source>
</evidence>
<dbReference type="EMBL" id="JAKMXF010000266">
    <property type="protein sequence ID" value="KAI6653490.1"/>
    <property type="molecule type" value="Genomic_DNA"/>
</dbReference>
<dbReference type="Proteomes" id="UP001165289">
    <property type="component" value="Unassembled WGS sequence"/>
</dbReference>
<dbReference type="GO" id="GO:1990904">
    <property type="term" value="C:ribonucleoprotein complex"/>
    <property type="evidence" value="ECO:0007669"/>
    <property type="project" value="UniProtKB-KW"/>
</dbReference>
<dbReference type="GO" id="GO:0003735">
    <property type="term" value="F:structural constituent of ribosome"/>
    <property type="evidence" value="ECO:0007669"/>
    <property type="project" value="InterPro"/>
</dbReference>
<evidence type="ECO:0000256" key="4">
    <source>
        <dbReference type="ARBA" id="ARBA00023128"/>
    </source>
</evidence>
<dbReference type="PANTHER" id="PTHR15889:SF2">
    <property type="entry name" value="LARGE RIBOSOMAL SUBUNIT PROTEIN ML37"/>
    <property type="match status" value="1"/>
</dbReference>
<name>A0AAV7JXG0_9METZ</name>
<dbReference type="AlphaFoldDB" id="A0AAV7JXG0"/>